<protein>
    <recommendedName>
        <fullName evidence="3">Porin domain-containing protein</fullName>
    </recommendedName>
</protein>
<dbReference type="EMBL" id="SOHY01000139">
    <property type="protein sequence ID" value="TEU02364.1"/>
    <property type="molecule type" value="Genomic_DNA"/>
</dbReference>
<organism evidence="1 2">
    <name type="scientific">Aerophobetes bacterium</name>
    <dbReference type="NCBI Taxonomy" id="2030807"/>
    <lineage>
        <taxon>Bacteria</taxon>
        <taxon>Candidatus Aerophobota</taxon>
    </lineage>
</organism>
<comment type="caution">
    <text evidence="1">The sequence shown here is derived from an EMBL/GenBank/DDBJ whole genome shotgun (WGS) entry which is preliminary data.</text>
</comment>
<evidence type="ECO:0008006" key="3">
    <source>
        <dbReference type="Google" id="ProtNLM"/>
    </source>
</evidence>
<evidence type="ECO:0000313" key="2">
    <source>
        <dbReference type="Proteomes" id="UP000316674"/>
    </source>
</evidence>
<evidence type="ECO:0000313" key="1">
    <source>
        <dbReference type="EMBL" id="TEU02364.1"/>
    </source>
</evidence>
<sequence length="371" mass="41303">MITKKYFNITILFIFFFLLGAIPISAKIDMGGELAASLINIVDNEGQISTYLQAGLDLELFLPSFDNTQAKFEMYFFNNYISGGFDYLIKKLYLKHKFEKLHLTVGRQPISWSFGSMLNPFDFSLGAVVMEEETGIKYQDAIEGYVPLNWNTSVSVVAAFPENSQDIKWGLRGRTVIEGYDLTLNYVQEPAMEIIGTIIPTSKRIGFTGKGDLGPLGIYGAVGYYFKDNNNADLAYLIGGDYSHFFEAGNKVYLQLEYLSMKKGNLSSILGPFFPGNITDNSDENVGLLLGLANYEIDEFSQISLMTVSSLNDKSMIIMPGYRNQLSNNLSFNFDTAVCFGKDSTLFGPGLSEGIPKRPKAIIEAGFTYTF</sequence>
<reference evidence="1 2" key="1">
    <citation type="submission" date="2019-03" db="EMBL/GenBank/DDBJ databases">
        <title>Metabolic potential of uncultured bacteria and archaea associated with petroleum seepage in deep-sea sediments.</title>
        <authorList>
            <person name="Dong X."/>
            <person name="Hubert C."/>
        </authorList>
    </citation>
    <scope>NUCLEOTIDE SEQUENCE [LARGE SCALE GENOMIC DNA]</scope>
    <source>
        <strain evidence="1">E26_bin6</strain>
    </source>
</reference>
<dbReference type="Proteomes" id="UP000316674">
    <property type="component" value="Unassembled WGS sequence"/>
</dbReference>
<gene>
    <name evidence="1" type="ORF">E3I16_02250</name>
</gene>
<proteinExistence type="predicted"/>
<accession>A0A523ZF15</accession>
<name>A0A523ZF15_UNCAE</name>
<dbReference type="AlphaFoldDB" id="A0A523ZF15"/>